<feature type="region of interest" description="Disordered" evidence="1">
    <location>
        <begin position="242"/>
        <end position="285"/>
    </location>
</feature>
<dbReference type="EMBL" id="JAYKXP010000005">
    <property type="protein sequence ID" value="KAK7058668.1"/>
    <property type="molecule type" value="Genomic_DNA"/>
</dbReference>
<organism evidence="3 4">
    <name type="scientific">Paramarasmius palmivorus</name>
    <dbReference type="NCBI Taxonomy" id="297713"/>
    <lineage>
        <taxon>Eukaryota</taxon>
        <taxon>Fungi</taxon>
        <taxon>Dikarya</taxon>
        <taxon>Basidiomycota</taxon>
        <taxon>Agaricomycotina</taxon>
        <taxon>Agaricomycetes</taxon>
        <taxon>Agaricomycetidae</taxon>
        <taxon>Agaricales</taxon>
        <taxon>Marasmiineae</taxon>
        <taxon>Marasmiaceae</taxon>
        <taxon>Paramarasmius</taxon>
    </lineage>
</organism>
<feature type="region of interest" description="Disordered" evidence="1">
    <location>
        <begin position="1"/>
        <end position="66"/>
    </location>
</feature>
<feature type="compositionally biased region" description="Polar residues" evidence="1">
    <location>
        <begin position="272"/>
        <end position="282"/>
    </location>
</feature>
<name>A0AAW0E6G4_9AGAR</name>
<dbReference type="GO" id="GO:0070042">
    <property type="term" value="F:rRNA (uridine-N3-)-methyltransferase activity"/>
    <property type="evidence" value="ECO:0007669"/>
    <property type="project" value="InterPro"/>
</dbReference>
<dbReference type="GO" id="GO:0005737">
    <property type="term" value="C:cytoplasm"/>
    <property type="evidence" value="ECO:0007669"/>
    <property type="project" value="TreeGrafter"/>
</dbReference>
<reference evidence="3 4" key="1">
    <citation type="submission" date="2024-01" db="EMBL/GenBank/DDBJ databases">
        <title>A draft genome for a cacao thread blight-causing isolate of Paramarasmius palmivorus.</title>
        <authorList>
            <person name="Baruah I.K."/>
            <person name="Bukari Y."/>
            <person name="Amoako-Attah I."/>
            <person name="Meinhardt L.W."/>
            <person name="Bailey B.A."/>
            <person name="Cohen S.P."/>
        </authorList>
    </citation>
    <scope>NUCLEOTIDE SEQUENCE [LARGE SCALE GENOMIC DNA]</scope>
    <source>
        <strain evidence="3 4">GH-12</strain>
    </source>
</reference>
<evidence type="ECO:0000313" key="3">
    <source>
        <dbReference type="EMBL" id="KAK7058668.1"/>
    </source>
</evidence>
<dbReference type="Proteomes" id="UP001383192">
    <property type="component" value="Unassembled WGS sequence"/>
</dbReference>
<feature type="compositionally biased region" description="Basic and acidic residues" evidence="1">
    <location>
        <begin position="50"/>
        <end position="66"/>
    </location>
</feature>
<keyword evidence="4" id="KW-1185">Reference proteome</keyword>
<feature type="domain" description="25S rRNA (uridine-N(3))-methyltransferase BMT5-like" evidence="2">
    <location>
        <begin position="95"/>
        <end position="340"/>
    </location>
</feature>
<dbReference type="PANTHER" id="PTHR11538:SF26">
    <property type="entry name" value="FERREDOXIN-FOLD ANTICODON-BINDING DOMAIN-CONTAINING PROTEIN 1"/>
    <property type="match status" value="1"/>
</dbReference>
<evidence type="ECO:0000313" key="4">
    <source>
        <dbReference type="Proteomes" id="UP001383192"/>
    </source>
</evidence>
<dbReference type="PANTHER" id="PTHR11538">
    <property type="entry name" value="PHENYLALANYL-TRNA SYNTHETASE"/>
    <property type="match status" value="1"/>
</dbReference>
<comment type="caution">
    <text evidence="3">The sequence shown here is derived from an EMBL/GenBank/DDBJ whole genome shotgun (WGS) entry which is preliminary data.</text>
</comment>
<gene>
    <name evidence="3" type="ORF">VNI00_002304</name>
</gene>
<evidence type="ECO:0000259" key="2">
    <source>
        <dbReference type="Pfam" id="PF10354"/>
    </source>
</evidence>
<feature type="region of interest" description="Disordered" evidence="1">
    <location>
        <begin position="300"/>
        <end position="319"/>
    </location>
</feature>
<feature type="compositionally biased region" description="Acidic residues" evidence="1">
    <location>
        <begin position="255"/>
        <end position="271"/>
    </location>
</feature>
<sequence length="368" mass="40511">MAKGRGKATLKSALQSQQSRLKAKERAAHAAEIARVNDDRARRKGGNKKMKLDSRTLDSEKGKGVDVHWKGKSKAATQDIPRRPTIPFNPTDTILLVGEGNFSFARALAACSDTGSSSSTHPALISLAHLPAKNITATAHDTEEECYEKYPDAREIVEELRSKGVEVEFGVDAGKLEVLAKGKAKGKGKELRRWDKIVWNFPHAGKGITDQDRNILSNQLLILSFLRSAAKVLKQGPVPDVMAASGKKRKRKADEDDDEDDEDGQQSEGEDASQTTSPSGSRGTVLITLRNVTPYTLWDVPKLAKSPPPPTQGSTPSNPKYTLLRSFVFYRSLWRGYEHRMTKGERVNGQGKTGEGGEDRTWEFCLKD</sequence>
<dbReference type="GO" id="GO:0070475">
    <property type="term" value="P:rRNA base methylation"/>
    <property type="evidence" value="ECO:0007669"/>
    <property type="project" value="InterPro"/>
</dbReference>
<protein>
    <recommendedName>
        <fullName evidence="2">25S rRNA (uridine-N(3))-methyltransferase BMT5-like domain-containing protein</fullName>
    </recommendedName>
</protein>
<proteinExistence type="predicted"/>
<dbReference type="AlphaFoldDB" id="A0AAW0E6G4"/>
<evidence type="ECO:0000256" key="1">
    <source>
        <dbReference type="SAM" id="MobiDB-lite"/>
    </source>
</evidence>
<accession>A0AAW0E6G4</accession>
<dbReference type="Pfam" id="PF10354">
    <property type="entry name" value="BMT5-like"/>
    <property type="match status" value="1"/>
</dbReference>
<dbReference type="InterPro" id="IPR019446">
    <property type="entry name" value="BMT5-like"/>
</dbReference>